<keyword evidence="3" id="KW-1185">Reference proteome</keyword>
<feature type="compositionally biased region" description="Basic residues" evidence="1">
    <location>
        <begin position="36"/>
        <end position="46"/>
    </location>
</feature>
<dbReference type="Gene3D" id="3.60.10.10">
    <property type="entry name" value="Endonuclease/exonuclease/phosphatase"/>
    <property type="match status" value="1"/>
</dbReference>
<dbReference type="InterPro" id="IPR005135">
    <property type="entry name" value="Endo/exonuclease/phosphatase"/>
</dbReference>
<feature type="compositionally biased region" description="Basic and acidic residues" evidence="1">
    <location>
        <begin position="1"/>
        <end position="12"/>
    </location>
</feature>
<feature type="region of interest" description="Disordered" evidence="1">
    <location>
        <begin position="1"/>
        <end position="46"/>
    </location>
</feature>
<evidence type="ECO:0000256" key="1">
    <source>
        <dbReference type="SAM" id="MobiDB-lite"/>
    </source>
</evidence>
<evidence type="ECO:0000313" key="3">
    <source>
        <dbReference type="Proteomes" id="UP001652626"/>
    </source>
</evidence>
<accession>A0ABM4AU20</accession>
<protein>
    <submittedName>
        <fullName evidence="4">Uncharacterized protein LOC113402532</fullName>
    </submittedName>
</protein>
<evidence type="ECO:0000313" key="4">
    <source>
        <dbReference type="RefSeq" id="XP_064074788.1"/>
    </source>
</evidence>
<sequence>MDSKNHTSDRARAYPTGDAQGQHPAPVGNGQGLSHRNGRVRRKKRARSVRELRLRCASWNVGTISGRGRELADVLKRRRINAACLQETKWKGARAREIGEGYKLFYCGSDGKRNGVGIVLDSRLKECVVDVKRVNDRLIAIKLIVDGMTLNLVSVYAPQSGCEESVKEKFWEDFDCLLMNLQDSEEVYVGGDFNGHVGRESDGYERVHGGWGLGNRNADGEALLQAACAFDLAITNTWFKKKEEHLITYKSGHHATQIDYFLVRRRSLCCVKDCKVLPGEALVAQHRLVVMEVKLSVSPRNSQTRPPPKTRWRMLENDECASRFRNHIAQKMIEMNDMEEKSVDECWNEMARHIRKVAKDVFGESKGKGLIDRDTWWWNEEVQNVLREKKVAFKEWQVVKNVNTSLKDEKKEVYKEFKRRAKKAVAVARAKAQEKLYNSLNSPKGQKELYRITKERERRSRDITHIKCMKDEAGKVLCRDEEIKERWKIYFERLMNKENDWNGILQEAQVNKGLVREISMEEIITAVKSMKNGKALGPDDIPVEVWKVLKTDGCMWLTLFFNKLLHEETIPQEWCNSSLVPIFKNKGDVQDCNNYRGIKLMSHTMKVWEKVIERRLREESEITQNQLGFMSGRGTMDAIFALRQLCEKYRRAHKNLHMVFIDLEKAYDRVPREVLWWALKEKDVKRDICNLAFDAANGNRGCGIRIANV</sequence>
<dbReference type="Proteomes" id="UP001652626">
    <property type="component" value="Chromosome 24"/>
</dbReference>
<proteinExistence type="predicted"/>
<dbReference type="Pfam" id="PF00078">
    <property type="entry name" value="RVT_1"/>
    <property type="match status" value="1"/>
</dbReference>
<dbReference type="RefSeq" id="XP_064074788.1">
    <property type="nucleotide sequence ID" value="XM_064218718.1"/>
</dbReference>
<dbReference type="Pfam" id="PF03372">
    <property type="entry name" value="Exo_endo_phos"/>
    <property type="match status" value="1"/>
</dbReference>
<gene>
    <name evidence="4" type="primary">LOC113402532</name>
</gene>
<dbReference type="GeneID" id="113402532"/>
<dbReference type="InterPro" id="IPR036691">
    <property type="entry name" value="Endo/exonu/phosph_ase_sf"/>
</dbReference>
<evidence type="ECO:0000259" key="2">
    <source>
        <dbReference type="PROSITE" id="PS50878"/>
    </source>
</evidence>
<dbReference type="SUPFAM" id="SSF56219">
    <property type="entry name" value="DNase I-like"/>
    <property type="match status" value="1"/>
</dbReference>
<dbReference type="PANTHER" id="PTHR19446">
    <property type="entry name" value="REVERSE TRANSCRIPTASES"/>
    <property type="match status" value="1"/>
</dbReference>
<dbReference type="CDD" id="cd01650">
    <property type="entry name" value="RT_nLTR_like"/>
    <property type="match status" value="1"/>
</dbReference>
<feature type="domain" description="Reverse transcriptase" evidence="2">
    <location>
        <begin position="563"/>
        <end position="709"/>
    </location>
</feature>
<dbReference type="PROSITE" id="PS50878">
    <property type="entry name" value="RT_POL"/>
    <property type="match status" value="1"/>
</dbReference>
<dbReference type="CDD" id="cd09076">
    <property type="entry name" value="L1-EN"/>
    <property type="match status" value="1"/>
</dbReference>
<dbReference type="InterPro" id="IPR000477">
    <property type="entry name" value="RT_dom"/>
</dbReference>
<organism evidence="3 4">
    <name type="scientific">Vanessa tameamea</name>
    <name type="common">Kamehameha butterfly</name>
    <dbReference type="NCBI Taxonomy" id="334116"/>
    <lineage>
        <taxon>Eukaryota</taxon>
        <taxon>Metazoa</taxon>
        <taxon>Ecdysozoa</taxon>
        <taxon>Arthropoda</taxon>
        <taxon>Hexapoda</taxon>
        <taxon>Insecta</taxon>
        <taxon>Pterygota</taxon>
        <taxon>Neoptera</taxon>
        <taxon>Endopterygota</taxon>
        <taxon>Lepidoptera</taxon>
        <taxon>Glossata</taxon>
        <taxon>Ditrysia</taxon>
        <taxon>Papilionoidea</taxon>
        <taxon>Nymphalidae</taxon>
        <taxon>Nymphalinae</taxon>
        <taxon>Vanessa</taxon>
    </lineage>
</organism>
<name>A0ABM4AU20_VANTA</name>
<reference evidence="4" key="1">
    <citation type="submission" date="2025-08" db="UniProtKB">
        <authorList>
            <consortium name="RefSeq"/>
        </authorList>
    </citation>
    <scope>IDENTIFICATION</scope>
    <source>
        <tissue evidence="4">Whole body</tissue>
    </source>
</reference>